<keyword evidence="2" id="KW-1185">Reference proteome</keyword>
<protein>
    <submittedName>
        <fullName evidence="1">Protein of unassigned function</fullName>
    </submittedName>
</protein>
<dbReference type="Proteomes" id="UP000029492">
    <property type="component" value="Chromosome"/>
</dbReference>
<dbReference type="KEGG" id="mor:MOC_1377"/>
<proteinExistence type="predicted"/>
<reference evidence="1 2" key="1">
    <citation type="journal article" date="2014" name="PLoS ONE">
        <title>Genome Information of Methylobacterium oryzae, a Plant-Probiotic Methylotroph in the Phyllosphere.</title>
        <authorList>
            <person name="Kwak M.J."/>
            <person name="Jeong H."/>
            <person name="Madhaiyan M."/>
            <person name="Lee Y."/>
            <person name="Sa T.M."/>
            <person name="Oh T.K."/>
            <person name="Kim J.F."/>
        </authorList>
    </citation>
    <scope>NUCLEOTIDE SEQUENCE [LARGE SCALE GENOMIC DNA]</scope>
    <source>
        <strain evidence="1 2">CBMB20</strain>
    </source>
</reference>
<gene>
    <name evidence="1" type="ORF">MOC_1377</name>
</gene>
<evidence type="ECO:0000313" key="2">
    <source>
        <dbReference type="Proteomes" id="UP000029492"/>
    </source>
</evidence>
<dbReference type="RefSeq" id="WP_043389506.1">
    <property type="nucleotide sequence ID" value="NZ_CP003811.1"/>
</dbReference>
<dbReference type="HOGENOM" id="CLU_2601992_0_0_5"/>
<dbReference type="AlphaFoldDB" id="A0A089NP18"/>
<evidence type="ECO:0000313" key="1">
    <source>
        <dbReference type="EMBL" id="AIQ89132.1"/>
    </source>
</evidence>
<sequence>MSFETMHTLRKAPEVTPLFPELSVVMILRDAVTDDGLPVPAGARGTIVEVYADGEAYEVEFASPVAGTATILAEALAAA</sequence>
<organism evidence="1 2">
    <name type="scientific">Methylobacterium oryzae CBMB20</name>
    <dbReference type="NCBI Taxonomy" id="693986"/>
    <lineage>
        <taxon>Bacteria</taxon>
        <taxon>Pseudomonadati</taxon>
        <taxon>Pseudomonadota</taxon>
        <taxon>Alphaproteobacteria</taxon>
        <taxon>Hyphomicrobiales</taxon>
        <taxon>Methylobacteriaceae</taxon>
        <taxon>Methylobacterium</taxon>
    </lineage>
</organism>
<dbReference type="InterPro" id="IPR032568">
    <property type="entry name" value="DUF4926"/>
</dbReference>
<name>A0A089NP18_9HYPH</name>
<dbReference type="Pfam" id="PF16277">
    <property type="entry name" value="DUF4926"/>
    <property type="match status" value="1"/>
</dbReference>
<dbReference type="EMBL" id="CP003811">
    <property type="protein sequence ID" value="AIQ89132.1"/>
    <property type="molecule type" value="Genomic_DNA"/>
</dbReference>
<dbReference type="STRING" id="693986.MOC_1377"/>
<accession>A0A089NP18</accession>
<dbReference type="eggNOG" id="ENOG50310PT">
    <property type="taxonomic scope" value="Bacteria"/>
</dbReference>